<evidence type="ECO:0000313" key="1">
    <source>
        <dbReference type="EMBL" id="MFC4335062.1"/>
    </source>
</evidence>
<evidence type="ECO:0000313" key="2">
    <source>
        <dbReference type="Proteomes" id="UP001595823"/>
    </source>
</evidence>
<organism evidence="1 2">
    <name type="scientific">Salininema proteolyticum</name>
    <dbReference type="NCBI Taxonomy" id="1607685"/>
    <lineage>
        <taxon>Bacteria</taxon>
        <taxon>Bacillati</taxon>
        <taxon>Actinomycetota</taxon>
        <taxon>Actinomycetes</taxon>
        <taxon>Glycomycetales</taxon>
        <taxon>Glycomycetaceae</taxon>
        <taxon>Salininema</taxon>
    </lineage>
</organism>
<comment type="caution">
    <text evidence="1">The sequence shown here is derived from an EMBL/GenBank/DDBJ whole genome shotgun (WGS) entry which is preliminary data.</text>
</comment>
<sequence>MHELDLRTHGRELVERQWLLPGERIIVAAPSWRLPRLHGISKPRTDFSDHVRETSANVRRFVRIVVEEAFFAKSTGNAMRIFIKPDVVITGHDDAEAAEAVINYLRLSGLWVLTDRRLAYLVPDGQVKSRRRSGLPDNADLPAPEDVALSTAAEFDADRYRYAGLQSAGQYHLVEFPDGSTIELVDAEG</sequence>
<dbReference type="RefSeq" id="WP_380619384.1">
    <property type="nucleotide sequence ID" value="NZ_JBHSDK010000011.1"/>
</dbReference>
<dbReference type="Proteomes" id="UP001595823">
    <property type="component" value="Unassembled WGS sequence"/>
</dbReference>
<proteinExistence type="predicted"/>
<reference evidence="2" key="1">
    <citation type="journal article" date="2019" name="Int. J. Syst. Evol. Microbiol.">
        <title>The Global Catalogue of Microorganisms (GCM) 10K type strain sequencing project: providing services to taxonomists for standard genome sequencing and annotation.</title>
        <authorList>
            <consortium name="The Broad Institute Genomics Platform"/>
            <consortium name="The Broad Institute Genome Sequencing Center for Infectious Disease"/>
            <person name="Wu L."/>
            <person name="Ma J."/>
        </authorList>
    </citation>
    <scope>NUCLEOTIDE SEQUENCE [LARGE SCALE GENOMIC DNA]</scope>
    <source>
        <strain evidence="2">IBRC-M 10908</strain>
    </source>
</reference>
<name>A0ABV8TWR7_9ACTN</name>
<protein>
    <submittedName>
        <fullName evidence="1">Uncharacterized protein</fullName>
    </submittedName>
</protein>
<dbReference type="EMBL" id="JBHSDK010000011">
    <property type="protein sequence ID" value="MFC4335062.1"/>
    <property type="molecule type" value="Genomic_DNA"/>
</dbReference>
<accession>A0ABV8TWR7</accession>
<gene>
    <name evidence="1" type="ORF">ACFPET_07610</name>
</gene>
<keyword evidence="2" id="KW-1185">Reference proteome</keyword>